<reference evidence="1 2" key="1">
    <citation type="submission" date="2019-06" db="EMBL/GenBank/DDBJ databases">
        <authorList>
            <person name="Broberg M."/>
        </authorList>
    </citation>
    <scope>NUCLEOTIDE SEQUENCE [LARGE SCALE GENOMIC DNA]</scope>
</reference>
<name>A0ABY6UZV5_BIOOC</name>
<evidence type="ECO:0000313" key="1">
    <source>
        <dbReference type="EMBL" id="VUC36978.1"/>
    </source>
</evidence>
<organism evidence="1 2">
    <name type="scientific">Bionectria ochroleuca</name>
    <name type="common">Gliocladium roseum</name>
    <dbReference type="NCBI Taxonomy" id="29856"/>
    <lineage>
        <taxon>Eukaryota</taxon>
        <taxon>Fungi</taxon>
        <taxon>Dikarya</taxon>
        <taxon>Ascomycota</taxon>
        <taxon>Pezizomycotina</taxon>
        <taxon>Sordariomycetes</taxon>
        <taxon>Hypocreomycetidae</taxon>
        <taxon>Hypocreales</taxon>
        <taxon>Bionectriaceae</taxon>
        <taxon>Clonostachys</taxon>
    </lineage>
</organism>
<comment type="caution">
    <text evidence="1">The sequence shown here is derived from an EMBL/GenBank/DDBJ whole genome shotgun (WGS) entry which is preliminary data.</text>
</comment>
<keyword evidence="2" id="KW-1185">Reference proteome</keyword>
<evidence type="ECO:0000313" key="2">
    <source>
        <dbReference type="Proteomes" id="UP000766486"/>
    </source>
</evidence>
<proteinExistence type="predicted"/>
<accession>A0ABY6UZV5</accession>
<gene>
    <name evidence="1" type="ORF">CLO192961_LOCUS462745</name>
</gene>
<dbReference type="Proteomes" id="UP000766486">
    <property type="component" value="Unassembled WGS sequence"/>
</dbReference>
<sequence>MAVVHVSENVVAALAVDLRDVESSTSERRSNTVPKSLLGQDCIDSIPQKEEKENKGMGKAISCYSTVYKLWLTISYNSIVRSSSSLPTAEQLSIDRTFDKKHIEKSTPLNTNLVLPRDIEARSNESNAKNMF</sequence>
<protein>
    <submittedName>
        <fullName evidence="1">Uncharacterized protein</fullName>
    </submittedName>
</protein>
<dbReference type="EMBL" id="CABFNS010000936">
    <property type="protein sequence ID" value="VUC36978.1"/>
    <property type="molecule type" value="Genomic_DNA"/>
</dbReference>